<dbReference type="EMBL" id="JBHSKX010000001">
    <property type="protein sequence ID" value="MFC5367109.1"/>
    <property type="molecule type" value="Genomic_DNA"/>
</dbReference>
<comment type="caution">
    <text evidence="1">The sequence shown here is derived from an EMBL/GenBank/DDBJ whole genome shotgun (WGS) entry which is preliminary data.</text>
</comment>
<accession>A0ABD5RAQ9</accession>
<name>A0ABD5RAQ9_9EURY</name>
<dbReference type="InterPro" id="IPR055927">
    <property type="entry name" value="DUF7504"/>
</dbReference>
<evidence type="ECO:0000313" key="2">
    <source>
        <dbReference type="Proteomes" id="UP001596201"/>
    </source>
</evidence>
<gene>
    <name evidence="1" type="ORF">ACFPJ5_09160</name>
</gene>
<sequence length="216" mass="23829">MSLGGSPRGPKSEFDEALDDLRDGATILVDCGLPDRELREAARKFFGRAGVSRPRVLLLSEPTVGETDDWFPTDRSDSARHVVDVRPPARSASVVDDVSWDGGNRDLEDVTSDLLQTVVTATMCRDYPGDLRVVTDLRGLVRRHATDSVEQFGRSVAGTVTGSGGRLHLLVNRSAGPVYGRLRDFADAEVELEVRDTQLAQRWTLPDYGTTPWMRF</sequence>
<protein>
    <submittedName>
        <fullName evidence="1">Uncharacterized protein</fullName>
    </submittedName>
</protein>
<reference evidence="1 2" key="1">
    <citation type="journal article" date="2019" name="Int. J. Syst. Evol. Microbiol.">
        <title>The Global Catalogue of Microorganisms (GCM) 10K type strain sequencing project: providing services to taxonomists for standard genome sequencing and annotation.</title>
        <authorList>
            <consortium name="The Broad Institute Genomics Platform"/>
            <consortium name="The Broad Institute Genome Sequencing Center for Infectious Disease"/>
            <person name="Wu L."/>
            <person name="Ma J."/>
        </authorList>
    </citation>
    <scope>NUCLEOTIDE SEQUENCE [LARGE SCALE GENOMIC DNA]</scope>
    <source>
        <strain evidence="1 2">CGMCC 1.12237</strain>
    </source>
</reference>
<organism evidence="1 2">
    <name type="scientific">Salinirubrum litoreum</name>
    <dbReference type="NCBI Taxonomy" id="1126234"/>
    <lineage>
        <taxon>Archaea</taxon>
        <taxon>Methanobacteriati</taxon>
        <taxon>Methanobacteriota</taxon>
        <taxon>Stenosarchaea group</taxon>
        <taxon>Halobacteria</taxon>
        <taxon>Halobacteriales</taxon>
        <taxon>Haloferacaceae</taxon>
        <taxon>Salinirubrum</taxon>
    </lineage>
</organism>
<evidence type="ECO:0000313" key="1">
    <source>
        <dbReference type="EMBL" id="MFC5367109.1"/>
    </source>
</evidence>
<proteinExistence type="predicted"/>
<dbReference type="Pfam" id="PF24336">
    <property type="entry name" value="DUF7504"/>
    <property type="match status" value="1"/>
</dbReference>
<dbReference type="Proteomes" id="UP001596201">
    <property type="component" value="Unassembled WGS sequence"/>
</dbReference>
<dbReference type="RefSeq" id="WP_227231491.1">
    <property type="nucleotide sequence ID" value="NZ_JAJCVJ010000004.1"/>
</dbReference>
<keyword evidence="2" id="KW-1185">Reference proteome</keyword>
<dbReference type="AlphaFoldDB" id="A0ABD5RAQ9"/>